<comment type="cofactor">
    <cofactor evidence="1">
        <name>NAD(+)</name>
        <dbReference type="ChEBI" id="CHEBI:57540"/>
    </cofactor>
</comment>
<comment type="similarity">
    <text evidence="2">Belongs to the NAD(P)-dependent epimerase/dehydratase family.</text>
</comment>
<comment type="caution">
    <text evidence="7">The sequence shown here is derived from an EMBL/GenBank/DDBJ whole genome shotgun (WGS) entry which is preliminary data.</text>
</comment>
<organism evidence="7">
    <name type="scientific">marine sediment metagenome</name>
    <dbReference type="NCBI Taxonomy" id="412755"/>
    <lineage>
        <taxon>unclassified sequences</taxon>
        <taxon>metagenomes</taxon>
        <taxon>ecological metagenomes</taxon>
    </lineage>
</organism>
<dbReference type="InterPro" id="IPR005886">
    <property type="entry name" value="UDP_G4E"/>
</dbReference>
<name>X0X4E6_9ZZZZ</name>
<evidence type="ECO:0000313" key="7">
    <source>
        <dbReference type="EMBL" id="GAG38089.1"/>
    </source>
</evidence>
<dbReference type="InterPro" id="IPR001509">
    <property type="entry name" value="Epimerase_deHydtase"/>
</dbReference>
<dbReference type="GO" id="GO:0003978">
    <property type="term" value="F:UDP-glucose 4-epimerase activity"/>
    <property type="evidence" value="ECO:0007669"/>
    <property type="project" value="InterPro"/>
</dbReference>
<reference evidence="7" key="1">
    <citation type="journal article" date="2014" name="Front. Microbiol.">
        <title>High frequency of phylogenetically diverse reductive dehalogenase-homologous genes in deep subseafloor sedimentary metagenomes.</title>
        <authorList>
            <person name="Kawai M."/>
            <person name="Futagami T."/>
            <person name="Toyoda A."/>
            <person name="Takaki Y."/>
            <person name="Nishi S."/>
            <person name="Hori S."/>
            <person name="Arai W."/>
            <person name="Tsubouchi T."/>
            <person name="Morono Y."/>
            <person name="Uchiyama I."/>
            <person name="Ito T."/>
            <person name="Fujiyama A."/>
            <person name="Inagaki F."/>
            <person name="Takami H."/>
        </authorList>
    </citation>
    <scope>NUCLEOTIDE SEQUENCE</scope>
    <source>
        <strain evidence="7">Expedition CK06-06</strain>
    </source>
</reference>
<feature type="non-terminal residue" evidence="7">
    <location>
        <position position="1"/>
    </location>
</feature>
<dbReference type="GO" id="GO:0033499">
    <property type="term" value="P:galactose catabolic process via UDP-galactose, Leloir pathway"/>
    <property type="evidence" value="ECO:0007669"/>
    <property type="project" value="TreeGrafter"/>
</dbReference>
<dbReference type="Gene3D" id="3.90.25.10">
    <property type="entry name" value="UDP-galactose 4-epimerase, domain 1"/>
    <property type="match status" value="1"/>
</dbReference>
<keyword evidence="4" id="KW-0413">Isomerase</keyword>
<sequence length="251" mass="27964">ARAGYEPIVFDNLSKGHKAAVQKYEFVQGDLADYDLLVKTLKKYKIEVVMHFAAFIEAGESVELPLKYYRNNVCNTRNLLSAMEEVGVTKFVFSSSAAVYGIPEKIPIDEDTPTKPINPYGQTKLDVERMCHFQSQTGKLRYATLRYFNTCGAGADGTLGEDHRPESHLIPLTIQAAMGKSSEIKIYGTDYPTPDGTCIRDYIHIEDLCRAHLLALAKLDDQAELVYNLGNGKGYSVRQVIETVKKVSGKD</sequence>
<keyword evidence="3" id="KW-0520">NAD</keyword>
<gene>
    <name evidence="7" type="ORF">S01H1_63750</name>
</gene>
<proteinExistence type="inferred from homology"/>
<evidence type="ECO:0000256" key="2">
    <source>
        <dbReference type="ARBA" id="ARBA00007637"/>
    </source>
</evidence>
<dbReference type="PANTHER" id="PTHR43725">
    <property type="entry name" value="UDP-GLUCOSE 4-EPIMERASE"/>
    <property type="match status" value="1"/>
</dbReference>
<dbReference type="Pfam" id="PF01370">
    <property type="entry name" value="Epimerase"/>
    <property type="match status" value="1"/>
</dbReference>
<dbReference type="AlphaFoldDB" id="X0X4E6"/>
<dbReference type="PANTHER" id="PTHR43725:SF53">
    <property type="entry name" value="UDP-ARABINOSE 4-EPIMERASE 1"/>
    <property type="match status" value="1"/>
</dbReference>
<evidence type="ECO:0000256" key="3">
    <source>
        <dbReference type="ARBA" id="ARBA00023027"/>
    </source>
</evidence>
<dbReference type="SUPFAM" id="SSF51735">
    <property type="entry name" value="NAD(P)-binding Rossmann-fold domains"/>
    <property type="match status" value="1"/>
</dbReference>
<dbReference type="InterPro" id="IPR036291">
    <property type="entry name" value="NAD(P)-bd_dom_sf"/>
</dbReference>
<dbReference type="NCBIfam" id="TIGR01179">
    <property type="entry name" value="galE"/>
    <property type="match status" value="1"/>
</dbReference>
<accession>X0X4E6</accession>
<evidence type="ECO:0000256" key="4">
    <source>
        <dbReference type="ARBA" id="ARBA00023235"/>
    </source>
</evidence>
<keyword evidence="5" id="KW-0119">Carbohydrate metabolism</keyword>
<evidence type="ECO:0000256" key="1">
    <source>
        <dbReference type="ARBA" id="ARBA00001911"/>
    </source>
</evidence>
<feature type="non-terminal residue" evidence="7">
    <location>
        <position position="251"/>
    </location>
</feature>
<evidence type="ECO:0000256" key="5">
    <source>
        <dbReference type="ARBA" id="ARBA00023277"/>
    </source>
</evidence>
<dbReference type="EMBL" id="BARS01041978">
    <property type="protein sequence ID" value="GAG38089.1"/>
    <property type="molecule type" value="Genomic_DNA"/>
</dbReference>
<protein>
    <recommendedName>
        <fullName evidence="6">NAD-dependent epimerase/dehydratase domain-containing protein</fullName>
    </recommendedName>
</protein>
<evidence type="ECO:0000259" key="6">
    <source>
        <dbReference type="Pfam" id="PF01370"/>
    </source>
</evidence>
<dbReference type="Gene3D" id="3.40.50.720">
    <property type="entry name" value="NAD(P)-binding Rossmann-like Domain"/>
    <property type="match status" value="1"/>
</dbReference>
<feature type="domain" description="NAD-dependent epimerase/dehydratase" evidence="6">
    <location>
        <begin position="2"/>
        <end position="230"/>
    </location>
</feature>